<dbReference type="Proteomes" id="UP000823775">
    <property type="component" value="Unassembled WGS sequence"/>
</dbReference>
<sequence length="116" mass="13134">MVLDCDVDRDIPFILARSFLTIGRALMDSEKHEIMFRVKDKSITFKVVRGHMLLIRVGDICVFNAEHGIGKVAAHAIATLSKRKKAKSAQVKQYIYGTKGRRWVRKSHPKDGSPNL</sequence>
<evidence type="ECO:0000313" key="1">
    <source>
        <dbReference type="EMBL" id="MCD9638374.1"/>
    </source>
</evidence>
<reference evidence="1 2" key="1">
    <citation type="journal article" date="2021" name="BMC Genomics">
        <title>Datura genome reveals duplications of psychoactive alkaloid biosynthetic genes and high mutation rate following tissue culture.</title>
        <authorList>
            <person name="Rajewski A."/>
            <person name="Carter-House D."/>
            <person name="Stajich J."/>
            <person name="Litt A."/>
        </authorList>
    </citation>
    <scope>NUCLEOTIDE SEQUENCE [LARGE SCALE GENOMIC DNA]</scope>
    <source>
        <strain evidence="1">AR-01</strain>
    </source>
</reference>
<evidence type="ECO:0008006" key="3">
    <source>
        <dbReference type="Google" id="ProtNLM"/>
    </source>
</evidence>
<name>A0ABS8UVA8_DATST</name>
<accession>A0ABS8UVA8</accession>
<protein>
    <recommendedName>
        <fullName evidence="3">Reverse transcriptase domain-containing protein</fullName>
    </recommendedName>
</protein>
<dbReference type="EMBL" id="JACEIK010002681">
    <property type="protein sequence ID" value="MCD9638374.1"/>
    <property type="molecule type" value="Genomic_DNA"/>
</dbReference>
<organism evidence="1 2">
    <name type="scientific">Datura stramonium</name>
    <name type="common">Jimsonweed</name>
    <name type="synonym">Common thornapple</name>
    <dbReference type="NCBI Taxonomy" id="4076"/>
    <lineage>
        <taxon>Eukaryota</taxon>
        <taxon>Viridiplantae</taxon>
        <taxon>Streptophyta</taxon>
        <taxon>Embryophyta</taxon>
        <taxon>Tracheophyta</taxon>
        <taxon>Spermatophyta</taxon>
        <taxon>Magnoliopsida</taxon>
        <taxon>eudicotyledons</taxon>
        <taxon>Gunneridae</taxon>
        <taxon>Pentapetalae</taxon>
        <taxon>asterids</taxon>
        <taxon>lamiids</taxon>
        <taxon>Solanales</taxon>
        <taxon>Solanaceae</taxon>
        <taxon>Solanoideae</taxon>
        <taxon>Datureae</taxon>
        <taxon>Datura</taxon>
    </lineage>
</organism>
<keyword evidence="2" id="KW-1185">Reference proteome</keyword>
<gene>
    <name evidence="1" type="ORF">HAX54_022313</name>
</gene>
<comment type="caution">
    <text evidence="1">The sequence shown here is derived from an EMBL/GenBank/DDBJ whole genome shotgun (WGS) entry which is preliminary data.</text>
</comment>
<proteinExistence type="predicted"/>
<evidence type="ECO:0000313" key="2">
    <source>
        <dbReference type="Proteomes" id="UP000823775"/>
    </source>
</evidence>